<dbReference type="PANTHER" id="PTHR23052:SF1">
    <property type="entry name" value="AXONEMAL DYNEIN LIGHT CHAIN DOMAIN-CONTAINING PROTEIN 1"/>
    <property type="match status" value="1"/>
</dbReference>
<keyword evidence="1 2" id="KW-0175">Coiled coil</keyword>
<protein>
    <submittedName>
        <fullName evidence="4">AXDND1</fullName>
    </submittedName>
</protein>
<feature type="coiled-coil region" evidence="2">
    <location>
        <begin position="455"/>
        <end position="482"/>
    </location>
</feature>
<comment type="caution">
    <text evidence="4">The sequence shown here is derived from an EMBL/GenBank/DDBJ whole genome shotgun (WGS) entry which is preliminary data.</text>
</comment>
<feature type="region of interest" description="Disordered" evidence="3">
    <location>
        <begin position="1"/>
        <end position="21"/>
    </location>
</feature>
<proteinExistence type="predicted"/>
<evidence type="ECO:0000313" key="5">
    <source>
        <dbReference type="Proteomes" id="UP000593567"/>
    </source>
</evidence>
<dbReference type="AlphaFoldDB" id="A0A7J7J831"/>
<keyword evidence="5" id="KW-1185">Reference proteome</keyword>
<reference evidence="4" key="1">
    <citation type="submission" date="2020-06" db="EMBL/GenBank/DDBJ databases">
        <title>Draft genome of Bugula neritina, a colonial animal packing powerful symbionts and potential medicines.</title>
        <authorList>
            <person name="Rayko M."/>
        </authorList>
    </citation>
    <scope>NUCLEOTIDE SEQUENCE [LARGE SCALE GENOMIC DNA]</scope>
    <source>
        <strain evidence="4">Kwan_BN1</strain>
    </source>
</reference>
<organism evidence="4 5">
    <name type="scientific">Bugula neritina</name>
    <name type="common">Brown bryozoan</name>
    <name type="synonym">Sertularia neritina</name>
    <dbReference type="NCBI Taxonomy" id="10212"/>
    <lineage>
        <taxon>Eukaryota</taxon>
        <taxon>Metazoa</taxon>
        <taxon>Spiralia</taxon>
        <taxon>Lophotrochozoa</taxon>
        <taxon>Bryozoa</taxon>
        <taxon>Gymnolaemata</taxon>
        <taxon>Cheilostomatida</taxon>
        <taxon>Flustrina</taxon>
        <taxon>Buguloidea</taxon>
        <taxon>Bugulidae</taxon>
        <taxon>Bugula</taxon>
    </lineage>
</organism>
<evidence type="ECO:0000256" key="3">
    <source>
        <dbReference type="SAM" id="MobiDB-lite"/>
    </source>
</evidence>
<name>A0A7J7J831_BUGNE</name>
<dbReference type="GO" id="GO:0005737">
    <property type="term" value="C:cytoplasm"/>
    <property type="evidence" value="ECO:0007669"/>
    <property type="project" value="UniProtKB-ARBA"/>
</dbReference>
<dbReference type="Proteomes" id="UP000593567">
    <property type="component" value="Unassembled WGS sequence"/>
</dbReference>
<dbReference type="InterPro" id="IPR019347">
    <property type="entry name" value="Axonemal_dynein_light_chain"/>
</dbReference>
<accession>A0A7J7J831</accession>
<dbReference type="OrthoDB" id="1927454at2759"/>
<dbReference type="InterPro" id="IPR052845">
    <property type="entry name" value="Axonemal_dynein_LC_domain"/>
</dbReference>
<evidence type="ECO:0000313" key="4">
    <source>
        <dbReference type="EMBL" id="KAF6021548.1"/>
    </source>
</evidence>
<sequence length="598" mass="68921">MASAASPNVISPEKIRRNQSSEILLQLENTLDRTKTPERKPLPDIKKSKTMEIARINNDFLPDEVMAALTQPAEIATRTLVPSREQSLGISTTASRKPPANVWNHKSRRDRLKHLTDQAVCFCGAGRDISFLYDVPAPEEQQPTAIIKKDLSKSREAPATKKPLELPNSLVPDEYHIVKNKGVLGLEYHESDYTTQPEDHEAHLTVFPSMNPTSRYEVLRLKEVMEDLMEKSGVNDEAIESVGPTQMHNLIELIKKEQKIYNIIFHELIRQATIECTERGELLADIRQKYSNLLSKVPKQIRGLHDEVMAQRALDRRLTEELFRFKQQIVALTNELTEVKEHDKQVTEQAKRAQEDLRSALMESQKNASLLGEYHDLYELQRQRLEKLVAILTSEKELWSTATYSLSIKVVEEGNMVTARRAYIAEKAWSKLTHHFAVLLSDKDTEVLTRLQQHMESWRDQMESFHINIKQIEEDVEDALKNIKSNIVRWIDDFKKNCLNKDGAFVKAPNLEKAKLIYAEIKEWAMLLQTELDKFSGSLLLSNNDALTAIEYEISGWTECGVEVFNRHRHQDEYPNDYKVMVKLNKTLRDMCYNMATE</sequence>
<dbReference type="PANTHER" id="PTHR23052">
    <property type="entry name" value="AXONEMAL DYNEIN LIGHT CHAIN DOMAIN-CONTAINING PROTEIN 1"/>
    <property type="match status" value="1"/>
</dbReference>
<dbReference type="EMBL" id="VXIV02003011">
    <property type="protein sequence ID" value="KAF6021548.1"/>
    <property type="molecule type" value="Genomic_DNA"/>
</dbReference>
<evidence type="ECO:0000256" key="1">
    <source>
        <dbReference type="ARBA" id="ARBA00023054"/>
    </source>
</evidence>
<evidence type="ECO:0000256" key="2">
    <source>
        <dbReference type="SAM" id="Coils"/>
    </source>
</evidence>
<dbReference type="Pfam" id="PF10211">
    <property type="entry name" value="Ax_dynein_light"/>
    <property type="match status" value="1"/>
</dbReference>
<gene>
    <name evidence="4" type="ORF">EB796_020144</name>
</gene>